<evidence type="ECO:0000313" key="13">
    <source>
        <dbReference type="Proteomes" id="UP000055047"/>
    </source>
</evidence>
<comment type="similarity">
    <text evidence="5">Belongs to the LDH/MDH superfamily. MDH type 3 family.</text>
</comment>
<feature type="domain" description="Lactate/malate dehydrogenase C-terminal" evidence="11">
    <location>
        <begin position="154"/>
        <end position="317"/>
    </location>
</feature>
<dbReference type="Gene3D" id="3.40.50.720">
    <property type="entry name" value="NAD(P)-binding Rossmann-like Domain"/>
    <property type="match status" value="1"/>
</dbReference>
<gene>
    <name evidence="5 12" type="primary">mdh</name>
    <name evidence="12" type="ORF">ANAPHAGO_00434</name>
</gene>
<dbReference type="FunFam" id="3.40.50.720:FF:000018">
    <property type="entry name" value="Malate dehydrogenase"/>
    <property type="match status" value="1"/>
</dbReference>
<evidence type="ECO:0000256" key="3">
    <source>
        <dbReference type="ARBA" id="ARBA00023002"/>
    </source>
</evidence>
<dbReference type="EMBL" id="CCXQ01000145">
    <property type="protein sequence ID" value="CEH11235.1"/>
    <property type="molecule type" value="Genomic_DNA"/>
</dbReference>
<evidence type="ECO:0000256" key="8">
    <source>
        <dbReference type="PIRSR" id="PIRSR000102-3"/>
    </source>
</evidence>
<dbReference type="InterPro" id="IPR001557">
    <property type="entry name" value="L-lactate/malate_DH"/>
</dbReference>
<feature type="active site" description="Proton acceptor" evidence="5 6">
    <location>
        <position position="182"/>
    </location>
</feature>
<sequence>MAMRSHRSVKVSLVGAGNIGGTLAYMLGVAGICQELVFVDVMDGVPRGKLLDIGHALAISGVDITAVGGSDYAAIEGSDAIVVTAGLPRKEGMSREDLLMANAAVIKGVAENIRKYSPDAFVIVVTNPLDAMVWYMHQCSGLPVNKVVGMAGVLDSARFSFFLAKHMGVSVSSVSSVVLGGHGDLMLPLLKYSTVGGVSVSDLISCGRLSSEDVHAIVERTRKGGEEIVKLLKSGSAYYAPAASCMNMLESYLFDKRCVIPCSVGLDGKYGVNGGLFVGVPAVIGKNGVEEVIEYVLSQEEREIFEKSVGLISNSVKIISEQK</sequence>
<dbReference type="CDD" id="cd01339">
    <property type="entry name" value="LDH-like_MDH"/>
    <property type="match status" value="1"/>
</dbReference>
<dbReference type="NCBIfam" id="TIGR01763">
    <property type="entry name" value="MalateDH_bact"/>
    <property type="match status" value="1"/>
</dbReference>
<feature type="binding site" evidence="5 8">
    <location>
        <position position="102"/>
    </location>
    <ligand>
        <name>NAD(+)</name>
        <dbReference type="ChEBI" id="CHEBI:57540"/>
    </ligand>
</feature>
<dbReference type="HAMAP" id="MF_00487">
    <property type="entry name" value="Malate_dehydrog_3"/>
    <property type="match status" value="1"/>
</dbReference>
<keyword evidence="2 5" id="KW-0816">Tricarboxylic acid cycle</keyword>
<dbReference type="InterPro" id="IPR001236">
    <property type="entry name" value="Lactate/malate_DH_N"/>
</dbReference>
<feature type="binding site" evidence="5 7">
    <location>
        <position position="95"/>
    </location>
    <ligand>
        <name>substrate</name>
    </ligand>
</feature>
<dbReference type="InterPro" id="IPR036291">
    <property type="entry name" value="NAD(P)-bd_dom_sf"/>
</dbReference>
<dbReference type="PANTHER" id="PTHR43128">
    <property type="entry name" value="L-2-HYDROXYCARBOXYLATE DEHYDROGENASE (NAD(P)(+))"/>
    <property type="match status" value="1"/>
</dbReference>
<feature type="binding site" evidence="5 8">
    <location>
        <begin position="15"/>
        <end position="20"/>
    </location>
    <ligand>
        <name>NAD(+)</name>
        <dbReference type="ChEBI" id="CHEBI:57540"/>
    </ligand>
</feature>
<evidence type="ECO:0000256" key="2">
    <source>
        <dbReference type="ARBA" id="ARBA00022532"/>
    </source>
</evidence>
<dbReference type="Pfam" id="PF02866">
    <property type="entry name" value="Ldh_1_C"/>
    <property type="match status" value="1"/>
</dbReference>
<dbReference type="GO" id="GO:0006089">
    <property type="term" value="P:lactate metabolic process"/>
    <property type="evidence" value="ECO:0007669"/>
    <property type="project" value="TreeGrafter"/>
</dbReference>
<evidence type="ECO:0000256" key="9">
    <source>
        <dbReference type="SAM" id="Phobius"/>
    </source>
</evidence>
<feature type="transmembrane region" description="Helical" evidence="9">
    <location>
        <begin position="12"/>
        <end position="32"/>
    </location>
</feature>
<dbReference type="GO" id="GO:0006099">
    <property type="term" value="P:tricarboxylic acid cycle"/>
    <property type="evidence" value="ECO:0007669"/>
    <property type="project" value="UniProtKB-UniRule"/>
</dbReference>
<dbReference type="InterPro" id="IPR015955">
    <property type="entry name" value="Lactate_DH/Glyco_Ohase_4_C"/>
</dbReference>
<dbReference type="Gene3D" id="3.90.110.10">
    <property type="entry name" value="Lactate dehydrogenase/glycoside hydrolase, family 4, C-terminal"/>
    <property type="match status" value="1"/>
</dbReference>
<dbReference type="SUPFAM" id="SSF56327">
    <property type="entry name" value="LDH C-terminal domain-like"/>
    <property type="match status" value="1"/>
</dbReference>
<feature type="domain" description="Lactate/malate dehydrogenase N-terminal" evidence="10">
    <location>
        <begin position="9"/>
        <end position="149"/>
    </location>
</feature>
<evidence type="ECO:0000313" key="12">
    <source>
        <dbReference type="EMBL" id="CEH11235.1"/>
    </source>
</evidence>
<proteinExistence type="inferred from homology"/>
<evidence type="ECO:0000256" key="4">
    <source>
        <dbReference type="ARBA" id="ARBA00023027"/>
    </source>
</evidence>
<keyword evidence="4 5" id="KW-0520">NAD</keyword>
<dbReference type="PANTHER" id="PTHR43128:SF16">
    <property type="entry name" value="L-LACTATE DEHYDROGENASE"/>
    <property type="match status" value="1"/>
</dbReference>
<dbReference type="NCBIfam" id="NF004863">
    <property type="entry name" value="PRK06223.1"/>
    <property type="match status" value="1"/>
</dbReference>
<keyword evidence="9" id="KW-0472">Membrane</keyword>
<evidence type="ECO:0000256" key="6">
    <source>
        <dbReference type="PIRSR" id="PIRSR000102-1"/>
    </source>
</evidence>
<feature type="binding site" evidence="5 7">
    <location>
        <position position="89"/>
    </location>
    <ligand>
        <name>substrate</name>
    </ligand>
</feature>
<evidence type="ECO:0000256" key="7">
    <source>
        <dbReference type="PIRSR" id="PIRSR000102-2"/>
    </source>
</evidence>
<dbReference type="PRINTS" id="PR00086">
    <property type="entry name" value="LLDHDRGNASE"/>
</dbReference>
<evidence type="ECO:0000256" key="1">
    <source>
        <dbReference type="ARBA" id="ARBA00003966"/>
    </source>
</evidence>
<keyword evidence="3 5" id="KW-0560">Oxidoreductase</keyword>
<keyword evidence="9" id="KW-1133">Transmembrane helix</keyword>
<dbReference type="AlphaFoldDB" id="A0A098GJQ8"/>
<dbReference type="Pfam" id="PF00056">
    <property type="entry name" value="Ldh_1_N"/>
    <property type="match status" value="1"/>
</dbReference>
<feature type="binding site" evidence="5 7">
    <location>
        <position position="158"/>
    </location>
    <ligand>
        <name>substrate</name>
    </ligand>
</feature>
<evidence type="ECO:0000259" key="11">
    <source>
        <dbReference type="Pfam" id="PF02866"/>
    </source>
</evidence>
<feature type="binding site" evidence="5 7">
    <location>
        <position position="127"/>
    </location>
    <ligand>
        <name>substrate</name>
    </ligand>
</feature>
<dbReference type="InterPro" id="IPR011275">
    <property type="entry name" value="Malate_DH_type3"/>
</dbReference>
<dbReference type="InterPro" id="IPR022383">
    <property type="entry name" value="Lactate/malate_DH_C"/>
</dbReference>
<dbReference type="GO" id="GO:0004459">
    <property type="term" value="F:L-lactate dehydrogenase (NAD+) activity"/>
    <property type="evidence" value="ECO:0007669"/>
    <property type="project" value="TreeGrafter"/>
</dbReference>
<reference evidence="12 13" key="1">
    <citation type="submission" date="2014-09" db="EMBL/GenBank/DDBJ databases">
        <authorList>
            <person name="Loux Valentin"/>
            <person name="Dugat Thibaut"/>
        </authorList>
    </citation>
    <scope>NUCLEOTIDE SEQUENCE [LARGE SCALE GENOMIC DNA]</scope>
    <source>
        <strain evidence="12 13">BOV-10_179</strain>
    </source>
</reference>
<accession>A0A098GJQ8</accession>
<dbReference type="GO" id="GO:0030060">
    <property type="term" value="F:L-malate dehydrogenase (NAD+) activity"/>
    <property type="evidence" value="ECO:0007669"/>
    <property type="project" value="UniProtKB-UniRule"/>
</dbReference>
<name>A0A098GJQ8_ANAPH</name>
<feature type="binding site" evidence="5 8">
    <location>
        <position position="40"/>
    </location>
    <ligand>
        <name>NAD(+)</name>
        <dbReference type="ChEBI" id="CHEBI:57540"/>
    </ligand>
</feature>
<dbReference type="EC" id="1.1.1.37" evidence="5"/>
<keyword evidence="9" id="KW-0812">Transmembrane</keyword>
<feature type="binding site" evidence="5 8">
    <location>
        <begin position="125"/>
        <end position="127"/>
    </location>
    <ligand>
        <name>NAD(+)</name>
        <dbReference type="ChEBI" id="CHEBI:57540"/>
    </ligand>
</feature>
<protein>
    <recommendedName>
        <fullName evidence="5">Malate dehydrogenase</fullName>
        <ecNumber evidence="5">1.1.1.37</ecNumber>
    </recommendedName>
</protein>
<evidence type="ECO:0000259" key="10">
    <source>
        <dbReference type="Pfam" id="PF00056"/>
    </source>
</evidence>
<dbReference type="FunFam" id="3.90.110.10:FF:000004">
    <property type="entry name" value="Malate dehydrogenase"/>
    <property type="match status" value="1"/>
</dbReference>
<dbReference type="SUPFAM" id="SSF51735">
    <property type="entry name" value="NAD(P)-binding Rossmann-fold domains"/>
    <property type="match status" value="1"/>
</dbReference>
<organism evidence="12 13">
    <name type="scientific">Anaplasma phagocytophilum</name>
    <name type="common">Ehrlichia phagocytophila</name>
    <dbReference type="NCBI Taxonomy" id="948"/>
    <lineage>
        <taxon>Bacteria</taxon>
        <taxon>Pseudomonadati</taxon>
        <taxon>Pseudomonadota</taxon>
        <taxon>Alphaproteobacteria</taxon>
        <taxon>Rickettsiales</taxon>
        <taxon>Anaplasmataceae</taxon>
        <taxon>Anaplasma</taxon>
        <taxon>phagocytophilum group</taxon>
    </lineage>
</organism>
<dbReference type="Proteomes" id="UP000055047">
    <property type="component" value="Unassembled WGS sequence"/>
</dbReference>
<evidence type="ECO:0000256" key="5">
    <source>
        <dbReference type="HAMAP-Rule" id="MF_00487"/>
    </source>
</evidence>
<dbReference type="PIRSF" id="PIRSF000102">
    <property type="entry name" value="Lac_mal_DH"/>
    <property type="match status" value="1"/>
</dbReference>
<comment type="function">
    <text evidence="1 5">Catalyzes the reversible oxidation of malate to oxaloacetate.</text>
</comment>
<comment type="catalytic activity">
    <reaction evidence="5">
        <text>(S)-malate + NAD(+) = oxaloacetate + NADH + H(+)</text>
        <dbReference type="Rhea" id="RHEA:21432"/>
        <dbReference type="ChEBI" id="CHEBI:15378"/>
        <dbReference type="ChEBI" id="CHEBI:15589"/>
        <dbReference type="ChEBI" id="CHEBI:16452"/>
        <dbReference type="ChEBI" id="CHEBI:57540"/>
        <dbReference type="ChEBI" id="CHEBI:57945"/>
        <dbReference type="EC" id="1.1.1.37"/>
    </reaction>
</comment>